<gene>
    <name evidence="1" type="ORF">ICI42_04790</name>
</gene>
<reference evidence="1" key="1">
    <citation type="submission" date="2020-09" db="EMBL/GenBank/DDBJ databases">
        <title>Genome seq and assembly of Tianweitania sp.</title>
        <authorList>
            <person name="Chhetri G."/>
        </authorList>
    </citation>
    <scope>NUCLEOTIDE SEQUENCE</scope>
    <source>
        <strain evidence="1">Rool2</strain>
    </source>
</reference>
<evidence type="ECO:0000313" key="2">
    <source>
        <dbReference type="Proteomes" id="UP000643405"/>
    </source>
</evidence>
<comment type="caution">
    <text evidence="1">The sequence shown here is derived from an EMBL/GenBank/DDBJ whole genome shotgun (WGS) entry which is preliminary data.</text>
</comment>
<dbReference type="SUPFAM" id="SSF47598">
    <property type="entry name" value="Ribbon-helix-helix"/>
    <property type="match status" value="1"/>
</dbReference>
<keyword evidence="2" id="KW-1185">Reference proteome</keyword>
<dbReference type="InterPro" id="IPR010985">
    <property type="entry name" value="Ribbon_hlx_hlx"/>
</dbReference>
<accession>A0A8J6TY35</accession>
<dbReference type="GO" id="GO:0006355">
    <property type="term" value="P:regulation of DNA-templated transcription"/>
    <property type="evidence" value="ECO:0007669"/>
    <property type="project" value="InterPro"/>
</dbReference>
<name>A0A8J6TY35_9HYPH</name>
<dbReference type="InterPro" id="IPR013321">
    <property type="entry name" value="Arc_rbn_hlx_hlx"/>
</dbReference>
<protein>
    <submittedName>
        <fullName evidence="1">Ribbon-helix-helix protein, CopG family</fullName>
    </submittedName>
</protein>
<dbReference type="AlphaFoldDB" id="A0A8J6TY35"/>
<dbReference type="EMBL" id="JACVVX010000001">
    <property type="protein sequence ID" value="MBD0413964.1"/>
    <property type="molecule type" value="Genomic_DNA"/>
</dbReference>
<dbReference type="Proteomes" id="UP000643405">
    <property type="component" value="Unassembled WGS sequence"/>
</dbReference>
<organism evidence="1 2">
    <name type="scientific">Oryzicola mucosus</name>
    <dbReference type="NCBI Taxonomy" id="2767425"/>
    <lineage>
        <taxon>Bacteria</taxon>
        <taxon>Pseudomonadati</taxon>
        <taxon>Pseudomonadota</taxon>
        <taxon>Alphaproteobacteria</taxon>
        <taxon>Hyphomicrobiales</taxon>
        <taxon>Phyllobacteriaceae</taxon>
        <taxon>Oryzicola</taxon>
    </lineage>
</organism>
<dbReference type="Gene3D" id="1.10.1220.10">
    <property type="entry name" value="Met repressor-like"/>
    <property type="match status" value="1"/>
</dbReference>
<dbReference type="RefSeq" id="WP_188163353.1">
    <property type="nucleotide sequence ID" value="NZ_JACVVX010000001.1"/>
</dbReference>
<dbReference type="InterPro" id="IPR045944">
    <property type="entry name" value="DUF6364"/>
</dbReference>
<proteinExistence type="predicted"/>
<evidence type="ECO:0000313" key="1">
    <source>
        <dbReference type="EMBL" id="MBD0413964.1"/>
    </source>
</evidence>
<sequence length="76" mass="8645">MKNITLTVDEDVLEKVKVVAAEQRTSVNALVREFLASLVAREKSKDEARQALLELAREQAGDMGVQKWNREALYDR</sequence>
<dbReference type="Pfam" id="PF19891">
    <property type="entry name" value="DUF6364"/>
    <property type="match status" value="1"/>
</dbReference>